<comment type="caution">
    <text evidence="1">The sequence shown here is derived from an EMBL/GenBank/DDBJ whole genome shotgun (WGS) entry which is preliminary data.</text>
</comment>
<dbReference type="Proteomes" id="UP000075346">
    <property type="component" value="Unassembled WGS sequence"/>
</dbReference>
<organism evidence="1 2">
    <name type="scientific">Vibrio cidicii</name>
    <dbReference type="NCBI Taxonomy" id="1763883"/>
    <lineage>
        <taxon>Bacteria</taxon>
        <taxon>Pseudomonadati</taxon>
        <taxon>Pseudomonadota</taxon>
        <taxon>Gammaproteobacteria</taxon>
        <taxon>Vibrionales</taxon>
        <taxon>Vibrionaceae</taxon>
        <taxon>Vibrio</taxon>
    </lineage>
</organism>
<accession>A0A151KZ59</accession>
<protein>
    <submittedName>
        <fullName evidence="1">Uncharacterized protein</fullName>
    </submittedName>
</protein>
<dbReference type="EMBL" id="LOBR01000032">
    <property type="protein sequence ID" value="KYN88871.1"/>
    <property type="molecule type" value="Genomic_DNA"/>
</dbReference>
<reference evidence="2" key="1">
    <citation type="submission" date="2015-12" db="EMBL/GenBank/DDBJ databases">
        <authorList>
            <person name="Shamseldin A."/>
            <person name="Moawad H."/>
            <person name="Abd El-Rahim W.M."/>
            <person name="Sadowsky M.J."/>
        </authorList>
    </citation>
    <scope>NUCLEOTIDE SEQUENCE [LARGE SCALE GENOMIC DNA]</scope>
    <source>
        <strain evidence="2">2538-88</strain>
    </source>
</reference>
<dbReference type="RefSeq" id="WP_061896914.1">
    <property type="nucleotide sequence ID" value="NZ_LOBR01000032.1"/>
</dbReference>
<dbReference type="AlphaFoldDB" id="A0A151KZ59"/>
<name>A0A151KZ59_9VIBR</name>
<evidence type="ECO:0000313" key="2">
    <source>
        <dbReference type="Proteomes" id="UP000075346"/>
    </source>
</evidence>
<sequence length="161" mass="18417">MAEQYRITQVKDRKTLTYRATVPTTSGDLFIKMFSKHFYKDPLLSAQQWQQRKGIKEWGAERWNLITRGALQAVKGRGVACYVGYTLSKNKHGIKKHPQYVVSWRNLDGSKQSKVFSPKRYGTLTAAGKAARQYQVQKRTERSRNLLHLPPELSAGLGYGN</sequence>
<evidence type="ECO:0000313" key="1">
    <source>
        <dbReference type="EMBL" id="KYN88871.1"/>
    </source>
</evidence>
<gene>
    <name evidence="1" type="ORF">ATY37_14785</name>
</gene>
<proteinExistence type="predicted"/>